<evidence type="ECO:0000256" key="8">
    <source>
        <dbReference type="SAM" id="MobiDB-lite"/>
    </source>
</evidence>
<feature type="region of interest" description="Disordered" evidence="8">
    <location>
        <begin position="240"/>
        <end position="275"/>
    </location>
</feature>
<dbReference type="InterPro" id="IPR007276">
    <property type="entry name" value="Nop14"/>
</dbReference>
<comment type="caution">
    <text evidence="9">The sequence shown here is derived from an EMBL/GenBank/DDBJ whole genome shotgun (WGS) entry which is preliminary data.</text>
</comment>
<protein>
    <recommendedName>
        <fullName evidence="11">Nucleolar protein 14</fullName>
    </recommendedName>
</protein>
<keyword evidence="3" id="KW-0690">Ribosome biogenesis</keyword>
<feature type="coiled-coil region" evidence="7">
    <location>
        <begin position="140"/>
        <end position="174"/>
    </location>
</feature>
<dbReference type="EMBL" id="JBBCAQ010000033">
    <property type="protein sequence ID" value="KAK7582674.1"/>
    <property type="molecule type" value="Genomic_DNA"/>
</dbReference>
<dbReference type="PANTHER" id="PTHR23183">
    <property type="entry name" value="NOP14"/>
    <property type="match status" value="1"/>
</dbReference>
<dbReference type="AlphaFoldDB" id="A0AAN9TTB4"/>
<dbReference type="GO" id="GO:0032040">
    <property type="term" value="C:small-subunit processome"/>
    <property type="evidence" value="ECO:0007669"/>
    <property type="project" value="InterPro"/>
</dbReference>
<name>A0AAN9TTB4_9HEMI</name>
<evidence type="ECO:0000256" key="3">
    <source>
        <dbReference type="ARBA" id="ARBA00022517"/>
    </source>
</evidence>
<keyword evidence="10" id="KW-1185">Reference proteome</keyword>
<feature type="compositionally biased region" description="Acidic residues" evidence="8">
    <location>
        <begin position="266"/>
        <end position="275"/>
    </location>
</feature>
<gene>
    <name evidence="9" type="ORF">V9T40_014119</name>
</gene>
<dbReference type="PANTHER" id="PTHR23183:SF0">
    <property type="entry name" value="NUCLEOLAR PROTEIN 14"/>
    <property type="match status" value="1"/>
</dbReference>
<feature type="region of interest" description="Disordered" evidence="8">
    <location>
        <begin position="92"/>
        <end position="111"/>
    </location>
</feature>
<dbReference type="GO" id="GO:0030490">
    <property type="term" value="P:maturation of SSU-rRNA"/>
    <property type="evidence" value="ECO:0007669"/>
    <property type="project" value="TreeGrafter"/>
</dbReference>
<evidence type="ECO:0000256" key="7">
    <source>
        <dbReference type="SAM" id="Coils"/>
    </source>
</evidence>
<proteinExistence type="inferred from homology"/>
<keyword evidence="5" id="KW-0539">Nucleus</keyword>
<keyword evidence="7" id="KW-0175">Coiled coil</keyword>
<keyword evidence="4" id="KW-0698">rRNA processing</keyword>
<dbReference type="Pfam" id="PF04147">
    <property type="entry name" value="Nop14"/>
    <property type="match status" value="1"/>
</dbReference>
<evidence type="ECO:0000256" key="4">
    <source>
        <dbReference type="ARBA" id="ARBA00022552"/>
    </source>
</evidence>
<evidence type="ECO:0008006" key="11">
    <source>
        <dbReference type="Google" id="ProtNLM"/>
    </source>
</evidence>
<comment type="subcellular location">
    <subcellularLocation>
        <location evidence="1">Nucleus</location>
        <location evidence="1">Nucleolus</location>
    </subcellularLocation>
</comment>
<reference evidence="9 10" key="1">
    <citation type="submission" date="2024-03" db="EMBL/GenBank/DDBJ databases">
        <title>Adaptation during the transition from Ophiocordyceps entomopathogen to insect associate is accompanied by gene loss and intensified selection.</title>
        <authorList>
            <person name="Ward C.M."/>
            <person name="Onetto C.A."/>
            <person name="Borneman A.R."/>
        </authorList>
    </citation>
    <scope>NUCLEOTIDE SEQUENCE [LARGE SCALE GENOMIC DNA]</scope>
    <source>
        <strain evidence="9">AWRI1</strain>
        <tissue evidence="9">Single Adult Female</tissue>
    </source>
</reference>
<evidence type="ECO:0000256" key="5">
    <source>
        <dbReference type="ARBA" id="ARBA00023242"/>
    </source>
</evidence>
<evidence type="ECO:0000313" key="10">
    <source>
        <dbReference type="Proteomes" id="UP001367676"/>
    </source>
</evidence>
<sequence>MKEAKDVILSKFTSGREKGIQKRKKTLLMEYKLQKKSNKFIDRRIGEKDRAMTNDDRIMARFVAHRIKAHNKKQIFNLDNEDELLTHHGRTLQDIEKYDNPQSDSEDDEDGKLNADFVEKAHFGGGLFSKVVNDHHKSTIEELIAESKKRKAERQQTKEETQTLTEKLDEDLKELFPVFTHSASTESEVAPKFTKDSYDVLVRELRFEPIGKPAQKLKTEEQLNSDEKKKFLQLENERVQRMKHQRESEDEEDHRPVLEEFPSADSLDDGFDLDVFDEEPSTEGYSCSDDEDENNEEEYECTDSKAALSEEDCMKLTATDLKTSKVPVSIKQLRQIISELSTCEKISKINNLLRDQQVHCGTSNKKHLMNFFSTLLDYIDSLFSHSVTEDSLHFVDKLSPILFELVQLGGDTAAEIAYKRLAEKYSIFSAQRKPEVTVDMLIFLKLIPLLFPTSDYYHPVSTPASVFSGQILFRNSCSNLQLIAKGLFLAIIILEYISLSHRFCPEVIIFLRNVLYTAAAGYENTYPPVQMTNKILVLSNKYYDDESQLKNTRLPSSFIIKDVPICDSSKLTLIHVSLKLLTAFCELYKSFSACYAVLSPIEKLIKKLPVDSYPQSIRKVISELQSQINNIVQKPLNHLMAQKRRPKALRLYEPNIRPIIENRSLRTVSQAKLEREKLMRQYKKEKKGALKEIRKDRNFIARVKLSEQTKRDAERKNKVKQIFGWGQSQQSELKRIERKNRFQRR</sequence>
<evidence type="ECO:0000256" key="1">
    <source>
        <dbReference type="ARBA" id="ARBA00004604"/>
    </source>
</evidence>
<organism evidence="9 10">
    <name type="scientific">Parthenolecanium corni</name>
    <dbReference type="NCBI Taxonomy" id="536013"/>
    <lineage>
        <taxon>Eukaryota</taxon>
        <taxon>Metazoa</taxon>
        <taxon>Ecdysozoa</taxon>
        <taxon>Arthropoda</taxon>
        <taxon>Hexapoda</taxon>
        <taxon>Insecta</taxon>
        <taxon>Pterygota</taxon>
        <taxon>Neoptera</taxon>
        <taxon>Paraneoptera</taxon>
        <taxon>Hemiptera</taxon>
        <taxon>Sternorrhyncha</taxon>
        <taxon>Coccoidea</taxon>
        <taxon>Coccidae</taxon>
        <taxon>Parthenolecanium</taxon>
    </lineage>
</organism>
<evidence type="ECO:0000313" key="9">
    <source>
        <dbReference type="EMBL" id="KAK7582674.1"/>
    </source>
</evidence>
<dbReference type="Proteomes" id="UP001367676">
    <property type="component" value="Unassembled WGS sequence"/>
</dbReference>
<dbReference type="GO" id="GO:0030692">
    <property type="term" value="C:Noc4p-Nop14p complex"/>
    <property type="evidence" value="ECO:0007669"/>
    <property type="project" value="TreeGrafter"/>
</dbReference>
<comment type="similarity">
    <text evidence="2">Belongs to the NOP14 family.</text>
</comment>
<evidence type="ECO:0000256" key="2">
    <source>
        <dbReference type="ARBA" id="ARBA00007466"/>
    </source>
</evidence>
<evidence type="ECO:0000256" key="6">
    <source>
        <dbReference type="ARBA" id="ARBA00024695"/>
    </source>
</evidence>
<comment type="function">
    <text evidence="6">Involved in nucleolar processing of pre-18S ribosomal RNA. Has a role in the nuclear export of 40S pre-ribosomal subunit to the cytoplasm.</text>
</comment>
<accession>A0AAN9TTB4</accession>